<proteinExistence type="predicted"/>
<dbReference type="Proteomes" id="UP001432027">
    <property type="component" value="Unassembled WGS sequence"/>
</dbReference>
<evidence type="ECO:0000313" key="2">
    <source>
        <dbReference type="EMBL" id="GMT06220.1"/>
    </source>
</evidence>
<evidence type="ECO:0000313" key="3">
    <source>
        <dbReference type="Proteomes" id="UP001432027"/>
    </source>
</evidence>
<organism evidence="2 3">
    <name type="scientific">Pristionchus entomophagus</name>
    <dbReference type="NCBI Taxonomy" id="358040"/>
    <lineage>
        <taxon>Eukaryota</taxon>
        <taxon>Metazoa</taxon>
        <taxon>Ecdysozoa</taxon>
        <taxon>Nematoda</taxon>
        <taxon>Chromadorea</taxon>
        <taxon>Rhabditida</taxon>
        <taxon>Rhabditina</taxon>
        <taxon>Diplogasteromorpha</taxon>
        <taxon>Diplogasteroidea</taxon>
        <taxon>Neodiplogasteridae</taxon>
        <taxon>Pristionchus</taxon>
    </lineage>
</organism>
<feature type="region of interest" description="Disordered" evidence="1">
    <location>
        <begin position="1"/>
        <end position="59"/>
    </location>
</feature>
<evidence type="ECO:0000256" key="1">
    <source>
        <dbReference type="SAM" id="MobiDB-lite"/>
    </source>
</evidence>
<accession>A0AAV5UIY8</accession>
<gene>
    <name evidence="2" type="ORF">PENTCL1PPCAC_28394</name>
</gene>
<comment type="caution">
    <text evidence="2">The sequence shown here is derived from an EMBL/GenBank/DDBJ whole genome shotgun (WGS) entry which is preliminary data.</text>
</comment>
<dbReference type="EMBL" id="BTSX01000006">
    <property type="protein sequence ID" value="GMT06220.1"/>
    <property type="molecule type" value="Genomic_DNA"/>
</dbReference>
<name>A0AAV5UIY8_9BILA</name>
<sequence length="59" mass="6647">RSSFRLLSRRRARPDLLKGRRRRGSSRGFASASHGGKYGATAIRCPETRRPFGSRSDLN</sequence>
<protein>
    <submittedName>
        <fullName evidence="2">Uncharacterized protein</fullName>
    </submittedName>
</protein>
<reference evidence="2" key="1">
    <citation type="submission" date="2023-10" db="EMBL/GenBank/DDBJ databases">
        <title>Genome assembly of Pristionchus species.</title>
        <authorList>
            <person name="Yoshida K."/>
            <person name="Sommer R.J."/>
        </authorList>
    </citation>
    <scope>NUCLEOTIDE SEQUENCE</scope>
    <source>
        <strain evidence="2">RS0144</strain>
    </source>
</reference>
<feature type="compositionally biased region" description="Low complexity" evidence="1">
    <location>
        <begin position="26"/>
        <end position="35"/>
    </location>
</feature>
<feature type="non-terminal residue" evidence="2">
    <location>
        <position position="1"/>
    </location>
</feature>
<dbReference type="AlphaFoldDB" id="A0AAV5UIY8"/>
<keyword evidence="3" id="KW-1185">Reference proteome</keyword>